<dbReference type="Proteomes" id="UP000613177">
    <property type="component" value="Unassembled WGS sequence"/>
</dbReference>
<sequence length="818" mass="92583">MSKENLVKVSPHLETKALSILNVKNPLDSPDFDPTQYLNKLFPNEQSLGSIDGVLDKLRVKMKEMNQEAERLTDTQFIKGGQGGNKDLDKAKEAIQELFKKIQDIKSKAAQSESMVQEITHDVKSLDYAKRHLTHSVTVLKRLQMLVTAVDQLETMSKNKQYKESAQLLQAVIQLMQHFKSYKSVPQISQLSDRITALKKNLETCVLRELENGFNVEGGLIGQPWVLHDACLVASVLGETTKEKIIRRYVDLQLVNYRQIFRPLEEVSQLDNISRRYAFLKRILKTCDDEHVDIFPTAWAVSGRICEKFCDYTRSDLDLVMKNNLPDVKDLLKALQLTIEFEGQLTKRYEKHLGDNNEPIFNFDKKISVSFQPYLYIYINAEDVTISSMISSYIQSDLAAEAEDDGTMAVLPSSTDLFYFYRETLVQCSKFSTGKALFDLCQLFAKHLDSYCNQIILGGLARNEKKPVTVEHFRFASLALNTADYCFMTTSQLEEKLREKVDENYSDKVDLEGVKEGFMRAMSICIDAIVRCLEQAYDQQFVQMTRLSWGTMDTVGDQSDYVSQILDIIKRNVTVVGRIIANKRYYRTFNDRFAEVFISKYLIQIFKCKPISEIGAEQLLLDTHSIKTLLLDIPSMGSSDGPVTIPNSYSRIVNKGISKAEAILKTVMSPTEPAEGYVENYLLLIGDKHVGNFTRLLDLKGIKKQDQGPLLDMFQRRIPHHDNLTENSNLLPAESIASANASPAVLPSSITTSLSSIASTAASNFNTTNSPFRPNASSPTQSSPTGEGTRGRLNENFRKLVMTGMAFRKDLQERRDNQ</sequence>
<gene>
    <name evidence="11" type="ORF">INT48_003852</name>
</gene>
<proteinExistence type="inferred from homology"/>
<dbReference type="GO" id="GO:0042147">
    <property type="term" value="P:retrograde transport, endosome to Golgi"/>
    <property type="evidence" value="ECO:0007669"/>
    <property type="project" value="InterPro"/>
</dbReference>
<evidence type="ECO:0000256" key="6">
    <source>
        <dbReference type="ARBA" id="ARBA00023136"/>
    </source>
</evidence>
<organism evidence="11 12">
    <name type="scientific">Thamnidium elegans</name>
    <dbReference type="NCBI Taxonomy" id="101142"/>
    <lineage>
        <taxon>Eukaryota</taxon>
        <taxon>Fungi</taxon>
        <taxon>Fungi incertae sedis</taxon>
        <taxon>Mucoromycota</taxon>
        <taxon>Mucoromycotina</taxon>
        <taxon>Mucoromycetes</taxon>
        <taxon>Mucorales</taxon>
        <taxon>Mucorineae</taxon>
        <taxon>Mucoraceae</taxon>
        <taxon>Thamnidium</taxon>
    </lineage>
</organism>
<evidence type="ECO:0000313" key="11">
    <source>
        <dbReference type="EMBL" id="KAG2229490.1"/>
    </source>
</evidence>
<dbReference type="EMBL" id="JAEPRE010000269">
    <property type="protein sequence ID" value="KAG2229490.1"/>
    <property type="molecule type" value="Genomic_DNA"/>
</dbReference>
<accession>A0A8H7VQN7</accession>
<name>A0A8H7VQN7_9FUNG</name>
<reference evidence="11" key="1">
    <citation type="submission" date="2021-01" db="EMBL/GenBank/DDBJ databases">
        <title>Metabolic potential, ecology and presence of endohyphal bacteria is reflected in genomic diversity of Mucoromycotina.</title>
        <authorList>
            <person name="Muszewska A."/>
            <person name="Okrasinska A."/>
            <person name="Steczkiewicz K."/>
            <person name="Drgas O."/>
            <person name="Orlowska M."/>
            <person name="Perlinska-Lenart U."/>
            <person name="Aleksandrzak-Piekarczyk T."/>
            <person name="Szatraj K."/>
            <person name="Zielenkiewicz U."/>
            <person name="Pilsyk S."/>
            <person name="Malc E."/>
            <person name="Mieczkowski P."/>
            <person name="Kruszewska J.S."/>
            <person name="Biernat P."/>
            <person name="Pawlowska J."/>
        </authorList>
    </citation>
    <scope>NUCLEOTIDE SEQUENCE</scope>
    <source>
        <strain evidence="11">WA0000018081</strain>
    </source>
</reference>
<evidence type="ECO:0000313" key="12">
    <source>
        <dbReference type="Proteomes" id="UP000613177"/>
    </source>
</evidence>
<feature type="domain" description="Vps53 C-terminal" evidence="10">
    <location>
        <begin position="617"/>
        <end position="702"/>
    </location>
</feature>
<evidence type="ECO:0000256" key="1">
    <source>
        <dbReference type="ARBA" id="ARBA00004150"/>
    </source>
</evidence>
<dbReference type="GO" id="GO:0005829">
    <property type="term" value="C:cytosol"/>
    <property type="evidence" value="ECO:0007669"/>
    <property type="project" value="GOC"/>
</dbReference>
<dbReference type="PANTHER" id="PTHR12820:SF0">
    <property type="entry name" value="VACUOLAR PROTEIN SORTING-ASSOCIATED PROTEIN 53 HOMOLOG"/>
    <property type="match status" value="1"/>
</dbReference>
<feature type="region of interest" description="Disordered" evidence="8">
    <location>
        <begin position="765"/>
        <end position="794"/>
    </location>
</feature>
<evidence type="ECO:0000256" key="5">
    <source>
        <dbReference type="ARBA" id="ARBA00023034"/>
    </source>
</evidence>
<dbReference type="Pfam" id="PF04100">
    <property type="entry name" value="Vps53_N"/>
    <property type="match status" value="1"/>
</dbReference>
<evidence type="ECO:0000259" key="10">
    <source>
        <dbReference type="Pfam" id="PF16854"/>
    </source>
</evidence>
<dbReference type="InterPro" id="IPR031745">
    <property type="entry name" value="Vps53_C"/>
</dbReference>
<evidence type="ECO:0000256" key="2">
    <source>
        <dbReference type="ARBA" id="ARBA00004481"/>
    </source>
</evidence>
<comment type="subcellular location">
    <subcellularLocation>
        <location evidence="2">Endosome membrane</location>
        <topology evidence="2">Peripheral membrane protein</topology>
    </subcellularLocation>
    <subcellularLocation>
        <location evidence="1">Golgi apparatus</location>
        <location evidence="1">trans-Golgi network membrane</location>
        <topology evidence="1">Peripheral membrane protein</topology>
    </subcellularLocation>
</comment>
<protein>
    <recommendedName>
        <fullName evidence="13">Vps53 N-terminal domain-containing protein</fullName>
    </recommendedName>
</protein>
<dbReference type="Gene3D" id="1.10.357.110">
    <property type="entry name" value="Vacuolar protein sorting-associated protein 53, C-terminus"/>
    <property type="match status" value="1"/>
</dbReference>
<evidence type="ECO:0000256" key="4">
    <source>
        <dbReference type="ARBA" id="ARBA00022753"/>
    </source>
</evidence>
<evidence type="ECO:0000256" key="3">
    <source>
        <dbReference type="ARBA" id="ARBA00008628"/>
    </source>
</evidence>
<evidence type="ECO:0000256" key="8">
    <source>
        <dbReference type="SAM" id="MobiDB-lite"/>
    </source>
</evidence>
<keyword evidence="7" id="KW-0175">Coiled coil</keyword>
<feature type="compositionally biased region" description="Polar residues" evidence="8">
    <location>
        <begin position="765"/>
        <end position="786"/>
    </location>
</feature>
<dbReference type="PANTHER" id="PTHR12820">
    <property type="entry name" value="VACUOLAR SORTING PROTEIN 53"/>
    <property type="match status" value="1"/>
</dbReference>
<keyword evidence="12" id="KW-1185">Reference proteome</keyword>
<dbReference type="InterPro" id="IPR038260">
    <property type="entry name" value="Vps53_C_sf"/>
</dbReference>
<dbReference type="GO" id="GO:0000938">
    <property type="term" value="C:GARP complex"/>
    <property type="evidence" value="ECO:0007669"/>
    <property type="project" value="InterPro"/>
</dbReference>
<evidence type="ECO:0000259" key="9">
    <source>
        <dbReference type="Pfam" id="PF04100"/>
    </source>
</evidence>
<keyword evidence="5" id="KW-0333">Golgi apparatus</keyword>
<evidence type="ECO:0008006" key="13">
    <source>
        <dbReference type="Google" id="ProtNLM"/>
    </source>
</evidence>
<dbReference type="GO" id="GO:0010008">
    <property type="term" value="C:endosome membrane"/>
    <property type="evidence" value="ECO:0007669"/>
    <property type="project" value="UniProtKB-SubCell"/>
</dbReference>
<evidence type="ECO:0000256" key="7">
    <source>
        <dbReference type="SAM" id="Coils"/>
    </source>
</evidence>
<dbReference type="Pfam" id="PF16854">
    <property type="entry name" value="VPS53_C"/>
    <property type="match status" value="1"/>
</dbReference>
<comment type="similarity">
    <text evidence="3">Belongs to the VPS53 family.</text>
</comment>
<keyword evidence="4" id="KW-0967">Endosome</keyword>
<dbReference type="InterPro" id="IPR039766">
    <property type="entry name" value="Vps53"/>
</dbReference>
<dbReference type="InterPro" id="IPR007234">
    <property type="entry name" value="Vps53_N"/>
</dbReference>
<comment type="caution">
    <text evidence="11">The sequence shown here is derived from an EMBL/GenBank/DDBJ whole genome shotgun (WGS) entry which is preliminary data.</text>
</comment>
<keyword evidence="6" id="KW-0472">Membrane</keyword>
<feature type="domain" description="Vps53 N-terminal" evidence="9">
    <location>
        <begin position="30"/>
        <end position="395"/>
    </location>
</feature>
<feature type="coiled-coil region" evidence="7">
    <location>
        <begin position="55"/>
        <end position="115"/>
    </location>
</feature>
<dbReference type="AlphaFoldDB" id="A0A8H7VQN7"/>